<feature type="chain" id="PRO_5037434020" description="PA14 domain-containing protein" evidence="1">
    <location>
        <begin position="23"/>
        <end position="562"/>
    </location>
</feature>
<dbReference type="EMBL" id="BMKK01000009">
    <property type="protein sequence ID" value="GGD72487.1"/>
    <property type="molecule type" value="Genomic_DNA"/>
</dbReference>
<proteinExistence type="predicted"/>
<reference evidence="2" key="1">
    <citation type="journal article" date="2014" name="Int. J. Syst. Evol. Microbiol.">
        <title>Complete genome sequence of Corynebacterium casei LMG S-19264T (=DSM 44701T), isolated from a smear-ripened cheese.</title>
        <authorList>
            <consortium name="US DOE Joint Genome Institute (JGI-PGF)"/>
            <person name="Walter F."/>
            <person name="Albersmeier A."/>
            <person name="Kalinowski J."/>
            <person name="Ruckert C."/>
        </authorList>
    </citation>
    <scope>NUCLEOTIDE SEQUENCE</scope>
    <source>
        <strain evidence="2">CGMCC 1.15958</strain>
    </source>
</reference>
<organism evidence="2 3">
    <name type="scientific">Emticicia aquatilis</name>
    <dbReference type="NCBI Taxonomy" id="1537369"/>
    <lineage>
        <taxon>Bacteria</taxon>
        <taxon>Pseudomonadati</taxon>
        <taxon>Bacteroidota</taxon>
        <taxon>Cytophagia</taxon>
        <taxon>Cytophagales</taxon>
        <taxon>Leadbetterellaceae</taxon>
        <taxon>Emticicia</taxon>
    </lineage>
</organism>
<gene>
    <name evidence="2" type="ORF">GCM10011514_40740</name>
</gene>
<evidence type="ECO:0008006" key="4">
    <source>
        <dbReference type="Google" id="ProtNLM"/>
    </source>
</evidence>
<keyword evidence="3" id="KW-1185">Reference proteome</keyword>
<dbReference type="Gene3D" id="2.60.120.560">
    <property type="entry name" value="Exo-inulinase, domain 1"/>
    <property type="match status" value="1"/>
</dbReference>
<name>A0A916Z219_9BACT</name>
<dbReference type="AlphaFoldDB" id="A0A916Z219"/>
<dbReference type="Proteomes" id="UP000609064">
    <property type="component" value="Unassembled WGS sequence"/>
</dbReference>
<evidence type="ECO:0000256" key="1">
    <source>
        <dbReference type="SAM" id="SignalP"/>
    </source>
</evidence>
<keyword evidence="1" id="KW-0732">Signal</keyword>
<reference evidence="2" key="2">
    <citation type="submission" date="2020-09" db="EMBL/GenBank/DDBJ databases">
        <authorList>
            <person name="Sun Q."/>
            <person name="Zhou Y."/>
        </authorList>
    </citation>
    <scope>NUCLEOTIDE SEQUENCE</scope>
    <source>
        <strain evidence="2">CGMCC 1.15958</strain>
    </source>
</reference>
<protein>
    <recommendedName>
        <fullName evidence="4">PA14 domain-containing protein</fullName>
    </recommendedName>
</protein>
<accession>A0A916Z219</accession>
<feature type="signal peptide" evidence="1">
    <location>
        <begin position="1"/>
        <end position="22"/>
    </location>
</feature>
<dbReference type="RefSeq" id="WP_188768885.1">
    <property type="nucleotide sequence ID" value="NZ_BMKK01000009.1"/>
</dbReference>
<dbReference type="Gene3D" id="2.60.120.380">
    <property type="match status" value="1"/>
</dbReference>
<sequence length="562" mass="62379">MTMKLRFFACLWLLVASLQSYAQGFAMNKLPIDNWDLGNWKQVEQVDNPFKKKAGITAGNKFLYANTPGKITSKLTTADAKIKFDFMLGLNSESIFYVQGKHGILLSNTHPSGAIITKDGSLKLPAQNAGRSEGLWQTLELTFSEASFGNAVVLEKVTLNDVVIHQGYVMASEGKNEGPIVFENKAGVIAINNVEYLKYNKETPLKLSNLNYELYETFDWDKQFAKKKDTPNDSGKATDLTKDYGVGFNRYLLVFKGDLDVEKDGNYSLIADCAGKESVTVDGKEILPMTDESYRKPRIAYLDLKKGKHSIEVKYIKVWWKAELGLFAAGPEIRPYALHAETSLPTPQAVGEIDIQPKNDVEIVRSFVMFNGKKRVHAISIGTPQGQHYSYDLDQAALLYAWKGEFADVTEMFHERGEPQLLEAKGVRTKFSGKPSVAILNDLNAPMPDSLDAYKELIYKGYSLDASGLPNYKFQLNGANITQKISPDADGIAVSVAANGGSNLYYKLAEGKAISLIEKGRYLVDNQYVLVDPKSKPIIRSSKAGQEMIMPLTGTINYSISW</sequence>
<evidence type="ECO:0000313" key="3">
    <source>
        <dbReference type="Proteomes" id="UP000609064"/>
    </source>
</evidence>
<evidence type="ECO:0000313" key="2">
    <source>
        <dbReference type="EMBL" id="GGD72487.1"/>
    </source>
</evidence>
<comment type="caution">
    <text evidence="2">The sequence shown here is derived from an EMBL/GenBank/DDBJ whole genome shotgun (WGS) entry which is preliminary data.</text>
</comment>